<accession>A0A109UX85</accession>
<proteinExistence type="inferred from homology"/>
<evidence type="ECO:0000256" key="3">
    <source>
        <dbReference type="ARBA" id="ARBA00005853"/>
    </source>
</evidence>
<dbReference type="GeneID" id="28722648"/>
<dbReference type="PANTHER" id="PTHR23160">
    <property type="entry name" value="SYNAPTONEMAL COMPLEX PROTEIN-RELATED"/>
    <property type="match status" value="1"/>
</dbReference>
<organism evidence="14 15">
    <name type="scientific">Eremothecium sinecaudum</name>
    <dbReference type="NCBI Taxonomy" id="45286"/>
    <lineage>
        <taxon>Eukaryota</taxon>
        <taxon>Fungi</taxon>
        <taxon>Dikarya</taxon>
        <taxon>Ascomycota</taxon>
        <taxon>Saccharomycotina</taxon>
        <taxon>Saccharomycetes</taxon>
        <taxon>Saccharomycetales</taxon>
        <taxon>Saccharomycetaceae</taxon>
        <taxon>Eremothecium</taxon>
    </lineage>
</organism>
<evidence type="ECO:0000256" key="2">
    <source>
        <dbReference type="ARBA" id="ARBA00004317"/>
    </source>
</evidence>
<keyword evidence="8" id="KW-0539">Nucleus</keyword>
<dbReference type="SUPFAM" id="SSF57997">
    <property type="entry name" value="Tropomyosin"/>
    <property type="match status" value="1"/>
</dbReference>
<keyword evidence="6 11" id="KW-0175">Coiled coil</keyword>
<evidence type="ECO:0000256" key="12">
    <source>
        <dbReference type="SAM" id="MobiDB-lite"/>
    </source>
</evidence>
<reference evidence="14 15" key="1">
    <citation type="submission" date="2016-01" db="EMBL/GenBank/DDBJ databases">
        <title>Genome sequence of the yeast Holleya sinecauda.</title>
        <authorList>
            <person name="Dietrich F.S."/>
        </authorList>
    </citation>
    <scope>NUCLEOTIDE SEQUENCE [LARGE SCALE GENOMIC DNA]</scope>
    <source>
        <strain evidence="14 15">ATCC 58844</strain>
    </source>
</reference>
<comment type="function">
    <text evidence="9">Component of the spindle pole body (SPB) required for the proper execution of spindle pole body (SPB) duplication. Potential role in cross-linking filaments or anchoring other molecules. It is essential for growth.</text>
</comment>
<feature type="region of interest" description="Disordered" evidence="12">
    <location>
        <begin position="75"/>
        <end position="98"/>
    </location>
</feature>
<evidence type="ECO:0000256" key="5">
    <source>
        <dbReference type="ARBA" id="ARBA00022490"/>
    </source>
</evidence>
<feature type="region of interest" description="Disordered" evidence="12">
    <location>
        <begin position="39"/>
        <end position="61"/>
    </location>
</feature>
<dbReference type="GO" id="GO:0005634">
    <property type="term" value="C:nucleus"/>
    <property type="evidence" value="ECO:0007669"/>
    <property type="project" value="UniProtKB-SubCell"/>
</dbReference>
<protein>
    <recommendedName>
        <fullName evidence="4">Spindle pole body component 110</fullName>
    </recommendedName>
    <alternativeName>
        <fullName evidence="10">Spindle pole body spacer protein SPC110</fullName>
    </alternativeName>
</protein>
<feature type="domain" description="Spindle pole body component 110 C-terminal" evidence="13">
    <location>
        <begin position="804"/>
        <end position="854"/>
    </location>
</feature>
<evidence type="ECO:0000313" key="14">
    <source>
        <dbReference type="EMBL" id="AMD19175.1"/>
    </source>
</evidence>
<evidence type="ECO:0000256" key="9">
    <source>
        <dbReference type="ARBA" id="ARBA00025064"/>
    </source>
</evidence>
<evidence type="ECO:0000256" key="11">
    <source>
        <dbReference type="SAM" id="Coils"/>
    </source>
</evidence>
<dbReference type="AlphaFoldDB" id="A0A109UX85"/>
<dbReference type="GO" id="GO:0005816">
    <property type="term" value="C:spindle pole body"/>
    <property type="evidence" value="ECO:0007669"/>
    <property type="project" value="UniProtKB-SubCell"/>
</dbReference>
<evidence type="ECO:0000256" key="6">
    <source>
        <dbReference type="ARBA" id="ARBA00023054"/>
    </source>
</evidence>
<feature type="coiled-coil region" evidence="11">
    <location>
        <begin position="162"/>
        <end position="708"/>
    </location>
</feature>
<evidence type="ECO:0000259" key="13">
    <source>
        <dbReference type="Pfam" id="PF18520"/>
    </source>
</evidence>
<dbReference type="RefSeq" id="XP_017986171.1">
    <property type="nucleotide sequence ID" value="XM_018130682.1"/>
</dbReference>
<evidence type="ECO:0000256" key="8">
    <source>
        <dbReference type="ARBA" id="ARBA00023242"/>
    </source>
</evidence>
<comment type="subcellular location">
    <subcellularLocation>
        <location evidence="2">Cytoplasm</location>
        <location evidence="2">Cytoskeleton</location>
        <location evidence="2">Microtubule organizing center</location>
        <location evidence="2">Spindle pole body</location>
    </subcellularLocation>
    <subcellularLocation>
        <location evidence="1">Nucleus</location>
    </subcellularLocation>
</comment>
<dbReference type="Gene3D" id="6.10.310.10">
    <property type="match status" value="1"/>
</dbReference>
<gene>
    <name evidence="14" type="ORF">AW171_hschr2989</name>
</gene>
<name>A0A109UX85_9SACH</name>
<evidence type="ECO:0000313" key="15">
    <source>
        <dbReference type="Proteomes" id="UP000243052"/>
    </source>
</evidence>
<keyword evidence="5" id="KW-0963">Cytoplasm</keyword>
<evidence type="ECO:0000256" key="10">
    <source>
        <dbReference type="ARBA" id="ARBA00032118"/>
    </source>
</evidence>
<keyword evidence="7" id="KW-0206">Cytoskeleton</keyword>
<dbReference type="EMBL" id="CP014242">
    <property type="protein sequence ID" value="AMD19175.1"/>
    <property type="molecule type" value="Genomic_DNA"/>
</dbReference>
<evidence type="ECO:0000256" key="4">
    <source>
        <dbReference type="ARBA" id="ARBA00016285"/>
    </source>
</evidence>
<sequence length="854" mass="100056">MFSKIGTPADSQHKKYEFTPIGHLQDKENMDAQIMRQAKRASIDENDSFTENSATKKSRVADETITSQRLFNDTSFDDTIPEQSVHSISRSKKDPVPDLITIDSKGNSDLGSNPLKEQQNTLQKLTMENYSLRVKCNSLLKFLNNVSDDGQLRQSLEVLDELQEWKTKHHELIQRFRELQLKFDELDQRDIEQPVMVEDHSSCEKLRNELELSLAGTNEQLNKLRKHIKMLEGSLESTKKEHSEKELQHTMNIDMLKSDINQLRYSLSSKETALKEAEEKIQRLVNQLQEYDHDSGALLELEKKIDEKNQGIQNLETRLQELSHQRQSLERELRASESALSELRDEYEGYKVSSKAKLDSFTKTASSGENILREKINSLEEESRKLNELKSYLEEQNKLLKGDLKQAESRIELLESERERILTGRQEALDKLNSEQLKIQDLNAEVIKLREIVSRLETENGSYKRRIGQYVRSSPSRKAAQEEVEKKEREVATLRTTLRDLEQLTSQSKRELEDVKLQHKRELMALQSKLDDLNSEKPLEQNRLQKEIDMLKLELRSIQDTKQREIRMWETKCESLKNTYEQLLKENGTSEFERLMDERRQEFKALMKRYNDLTSENISLTKELNKQKTHKESYKEDLKKVQSRLEFITKEFVKLKENTADTKIPSEDLNARWQEKYQSMRTKLLNEIKSLQDENIELEKQLLDNNHQVGSKVLGAAPATTIPANASSASWQDRADYYRLKYYNEVKRNNDLKVVNEYLNRVLKASSQHVKLDILKLENEVQPLLNSTYADNYDYPLFPSYNVRRTTRLNFKSVALLVLACVRMSRASAKRRWDQQRLNYLQRKIALGEERLTW</sequence>
<dbReference type="InterPro" id="IPR040593">
    <property type="entry name" value="Spc110_C"/>
</dbReference>
<comment type="similarity">
    <text evidence="3">Belongs to the SPC110 family.</text>
</comment>
<dbReference type="Pfam" id="PF18520">
    <property type="entry name" value="Spc110_C"/>
    <property type="match status" value="1"/>
</dbReference>
<evidence type="ECO:0000256" key="1">
    <source>
        <dbReference type="ARBA" id="ARBA00004123"/>
    </source>
</evidence>
<evidence type="ECO:0000256" key="7">
    <source>
        <dbReference type="ARBA" id="ARBA00023212"/>
    </source>
</evidence>
<dbReference type="OrthoDB" id="10255522at2759"/>
<dbReference type="PANTHER" id="PTHR23160:SF19">
    <property type="entry name" value="MYOSIN HEAVY CHAIN-RELATED PROTEIN"/>
    <property type="match status" value="1"/>
</dbReference>
<dbReference type="Proteomes" id="UP000243052">
    <property type="component" value="Chromosome ii"/>
</dbReference>
<keyword evidence="15" id="KW-1185">Reference proteome</keyword>